<dbReference type="EMBL" id="JSVC01000072">
    <property type="protein sequence ID" value="KIC89527.1"/>
    <property type="molecule type" value="Genomic_DNA"/>
</dbReference>
<feature type="non-terminal residue" evidence="1">
    <location>
        <position position="101"/>
    </location>
</feature>
<comment type="caution">
    <text evidence="1">The sequence shown here is derived from an EMBL/GenBank/DDBJ whole genome shotgun (WGS) entry which is preliminary data.</text>
</comment>
<evidence type="ECO:0000313" key="1">
    <source>
        <dbReference type="EMBL" id="KIC89527.1"/>
    </source>
</evidence>
<proteinExistence type="predicted"/>
<dbReference type="Gene3D" id="2.60.120.620">
    <property type="entry name" value="q2cbj1_9rhob like domain"/>
    <property type="match status" value="1"/>
</dbReference>
<protein>
    <submittedName>
        <fullName evidence="1">Phytanoyl-CoA dioxygenase</fullName>
    </submittedName>
</protein>
<dbReference type="Proteomes" id="UP000031408">
    <property type="component" value="Unassembled WGS sequence"/>
</dbReference>
<dbReference type="SUPFAM" id="SSF51197">
    <property type="entry name" value="Clavaminate synthase-like"/>
    <property type="match status" value="1"/>
</dbReference>
<dbReference type="GO" id="GO:0051213">
    <property type="term" value="F:dioxygenase activity"/>
    <property type="evidence" value="ECO:0007669"/>
    <property type="project" value="UniProtKB-KW"/>
</dbReference>
<organism evidence="1 2">
    <name type="scientific">Flavihumibacter solisilvae</name>
    <dbReference type="NCBI Taxonomy" id="1349421"/>
    <lineage>
        <taxon>Bacteria</taxon>
        <taxon>Pseudomonadati</taxon>
        <taxon>Bacteroidota</taxon>
        <taxon>Chitinophagia</taxon>
        <taxon>Chitinophagales</taxon>
        <taxon>Chitinophagaceae</taxon>
        <taxon>Flavihumibacter</taxon>
    </lineage>
</organism>
<keyword evidence="1" id="KW-0560">Oxidoreductase</keyword>
<name>A0A0C1KPD5_9BACT</name>
<accession>A0A0C1KPD5</accession>
<dbReference type="STRING" id="1349421.OI18_23475"/>
<evidence type="ECO:0000313" key="2">
    <source>
        <dbReference type="Proteomes" id="UP000031408"/>
    </source>
</evidence>
<keyword evidence="2" id="KW-1185">Reference proteome</keyword>
<keyword evidence="1" id="KW-0223">Dioxygenase</keyword>
<gene>
    <name evidence="1" type="ORF">OI18_23475</name>
</gene>
<reference evidence="1 2" key="1">
    <citation type="submission" date="2014-11" db="EMBL/GenBank/DDBJ databases">
        <title>Genome sequence of Flavihumibacter solisilvae 3-3.</title>
        <authorList>
            <person name="Zhou G."/>
            <person name="Li M."/>
            <person name="Wang G."/>
        </authorList>
    </citation>
    <scope>NUCLEOTIDE SEQUENCE [LARGE SCALE GENOMIC DNA]</scope>
    <source>
        <strain evidence="1 2">3-3</strain>
    </source>
</reference>
<dbReference type="AlphaFoldDB" id="A0A0C1KPD5"/>
<sequence length="101" mass="11910">MPQLDIDGFEIINGIYSDFQIEEIIKVIEAADSNKPTFRKSNDLFAVRQFFKEVPNALELIFNDHFKKFIDSRFGSEFFIVKSIYFDKPGDSNWFVSYHQD</sequence>